<keyword evidence="2" id="KW-1185">Reference proteome</keyword>
<organism evidence="1 2">
    <name type="scientific">Protopolystoma xenopodis</name>
    <dbReference type="NCBI Taxonomy" id="117903"/>
    <lineage>
        <taxon>Eukaryota</taxon>
        <taxon>Metazoa</taxon>
        <taxon>Spiralia</taxon>
        <taxon>Lophotrochozoa</taxon>
        <taxon>Platyhelminthes</taxon>
        <taxon>Monogenea</taxon>
        <taxon>Polyopisthocotylea</taxon>
        <taxon>Polystomatidea</taxon>
        <taxon>Polystomatidae</taxon>
        <taxon>Protopolystoma</taxon>
    </lineage>
</organism>
<dbReference type="EMBL" id="CAAALY010009838">
    <property type="protein sequence ID" value="VEL10747.1"/>
    <property type="molecule type" value="Genomic_DNA"/>
</dbReference>
<gene>
    <name evidence="1" type="ORF">PXEA_LOCUS4187</name>
</gene>
<accession>A0A448WFT4</accession>
<sequence>MLAILAGASLSGVDKHHGDCVRVCAQMCLFSCLDYDERPESFSLCNKFCRHINKRKTRSVRPTGNSSGSFLLVIMSWDVQPCLAFDEAYSLFCRQFGGQGWLRYNLVLGRDYFALHARGSKPINWLRVERRVSREVGQALTNVFAGDTNNRRRDSGGEDDNKLVSNLGRDLFWGTDQGDAGSKWGPSRWERAHGSVLDTTSGSRKACPLWSCADRPCRLAVVFALTTNRSVIGSVPFSLLVRVIVGTRDRLSPAVRHVDLVNL</sequence>
<evidence type="ECO:0000313" key="1">
    <source>
        <dbReference type="EMBL" id="VEL10747.1"/>
    </source>
</evidence>
<comment type="caution">
    <text evidence="1">The sequence shown here is derived from an EMBL/GenBank/DDBJ whole genome shotgun (WGS) entry which is preliminary data.</text>
</comment>
<dbReference type="AlphaFoldDB" id="A0A448WFT4"/>
<dbReference type="Proteomes" id="UP000784294">
    <property type="component" value="Unassembled WGS sequence"/>
</dbReference>
<name>A0A448WFT4_9PLAT</name>
<proteinExistence type="predicted"/>
<protein>
    <submittedName>
        <fullName evidence="1">Uncharacterized protein</fullName>
    </submittedName>
</protein>
<reference evidence="1" key="1">
    <citation type="submission" date="2018-11" db="EMBL/GenBank/DDBJ databases">
        <authorList>
            <consortium name="Pathogen Informatics"/>
        </authorList>
    </citation>
    <scope>NUCLEOTIDE SEQUENCE</scope>
</reference>
<evidence type="ECO:0000313" key="2">
    <source>
        <dbReference type="Proteomes" id="UP000784294"/>
    </source>
</evidence>